<dbReference type="PANTHER" id="PTHR34009:SF2">
    <property type="entry name" value="PROTEIN STAR"/>
    <property type="match status" value="1"/>
</dbReference>
<reference evidence="2" key="1">
    <citation type="journal article" date="2020" name="Nature">
        <title>Giant virus diversity and host interactions through global metagenomics.</title>
        <authorList>
            <person name="Schulz F."/>
            <person name="Roux S."/>
            <person name="Paez-Espino D."/>
            <person name="Jungbluth S."/>
            <person name="Walsh D.A."/>
            <person name="Denef V.J."/>
            <person name="McMahon K.D."/>
            <person name="Konstantinidis K.T."/>
            <person name="Eloe-Fadrosh E.A."/>
            <person name="Kyrpides N.C."/>
            <person name="Woyke T."/>
        </authorList>
    </citation>
    <scope>NUCLEOTIDE SEQUENCE</scope>
    <source>
        <strain evidence="2">GVMAG-M-3300020185-33</strain>
    </source>
</reference>
<dbReference type="Gene3D" id="3.40.50.150">
    <property type="entry name" value="Vaccinia Virus protein VP39"/>
    <property type="match status" value="1"/>
</dbReference>
<dbReference type="PANTHER" id="PTHR34009">
    <property type="entry name" value="PROTEIN STAR"/>
    <property type="match status" value="1"/>
</dbReference>
<dbReference type="GO" id="GO:0031902">
    <property type="term" value="C:late endosome membrane"/>
    <property type="evidence" value="ECO:0007669"/>
    <property type="project" value="TreeGrafter"/>
</dbReference>
<dbReference type="Pfam" id="PF05050">
    <property type="entry name" value="Methyltransf_21"/>
    <property type="match status" value="1"/>
</dbReference>
<dbReference type="GO" id="GO:0005789">
    <property type="term" value="C:endoplasmic reticulum membrane"/>
    <property type="evidence" value="ECO:0007669"/>
    <property type="project" value="TreeGrafter"/>
</dbReference>
<dbReference type="InterPro" id="IPR053202">
    <property type="entry name" value="EGF_Rcpt_Signaling_Reg"/>
</dbReference>
<dbReference type="EMBL" id="MN739335">
    <property type="protein sequence ID" value="QHS99138.1"/>
    <property type="molecule type" value="Genomic_DNA"/>
</dbReference>
<dbReference type="SUPFAM" id="SSF53335">
    <property type="entry name" value="S-adenosyl-L-methionine-dependent methyltransferases"/>
    <property type="match status" value="1"/>
</dbReference>
<evidence type="ECO:0000313" key="2">
    <source>
        <dbReference type="EMBL" id="QHS99138.1"/>
    </source>
</evidence>
<dbReference type="InterPro" id="IPR006342">
    <property type="entry name" value="FkbM_mtfrase"/>
</dbReference>
<name>A0A6C0C662_9ZZZZ</name>
<dbReference type="GO" id="GO:0005794">
    <property type="term" value="C:Golgi apparatus"/>
    <property type="evidence" value="ECO:0007669"/>
    <property type="project" value="TreeGrafter"/>
</dbReference>
<evidence type="ECO:0000259" key="1">
    <source>
        <dbReference type="Pfam" id="PF05050"/>
    </source>
</evidence>
<dbReference type="InterPro" id="IPR029063">
    <property type="entry name" value="SAM-dependent_MTases_sf"/>
</dbReference>
<sequence>MNSYDVFDTIIGRLCYTGHNIFQILENEYNIIDFKKNRIFYESLTKNFDKTYQELQNYYKKDLSHIKQREIELEYELSFPIVKYLNKIKKKDILISDMYLAENTIKNMINKHKCIDNNLFVTYGGKSNNTIWKNKNTVSNINTHYGDNFISDFKNPLQHNINAFHIKDTKLNNIETIISSINNYISHVLRATRLSYISDDILFEPFINFALPFIIIVCLKIKQISAYNNLNSIVFLSRDGYWFKEIYDIMYPMDNTEYIYFSRLYVKNNKDVIINQINNISGNKFIFDLQGSGKTFHSLNLQNCFYFMVFLSHDSQLPNYLYKHSANISNIKQIIEDLFIAPHGSVRSYNKSTRQIDLLEPEHDIKLFQPYFKGIQLFKQHWNTMQKYFTFEINYNNLDYVINNFHNNIEYQITLKNKINSIIKHVNTHTDSYDKNPLQFYSQIEQDKYYIENIIKYKQNGVFLEIGGYDGVTGSNTYFLEKHLGWNGIIVECNPTLVEKCKNTRSCYICDKALYETDDVEITFTIPVGDEIIGGKEQLGGIKSLLKPESLKAFQRCYKESKDITVKTININTLLEGRKIYNIDYVSLDVEGGEVSILKTWDFNKHKVKFLTVEHGNISHYQKSINTLLTSKGFSLHRNNKWDDEYIYI</sequence>
<protein>
    <recommendedName>
        <fullName evidence="1">Methyltransferase FkbM domain-containing protein</fullName>
    </recommendedName>
</protein>
<dbReference type="AlphaFoldDB" id="A0A6C0C662"/>
<dbReference type="GO" id="GO:0016197">
    <property type="term" value="P:endosomal transport"/>
    <property type="evidence" value="ECO:0007669"/>
    <property type="project" value="TreeGrafter"/>
</dbReference>
<dbReference type="GO" id="GO:0005886">
    <property type="term" value="C:plasma membrane"/>
    <property type="evidence" value="ECO:0007669"/>
    <property type="project" value="TreeGrafter"/>
</dbReference>
<accession>A0A6C0C662</accession>
<proteinExistence type="predicted"/>
<dbReference type="GO" id="GO:0006888">
    <property type="term" value="P:endoplasmic reticulum to Golgi vesicle-mediated transport"/>
    <property type="evidence" value="ECO:0007669"/>
    <property type="project" value="TreeGrafter"/>
</dbReference>
<feature type="domain" description="Methyltransferase FkbM" evidence="1">
    <location>
        <begin position="465"/>
        <end position="635"/>
    </location>
</feature>
<organism evidence="2">
    <name type="scientific">viral metagenome</name>
    <dbReference type="NCBI Taxonomy" id="1070528"/>
    <lineage>
        <taxon>unclassified sequences</taxon>
        <taxon>metagenomes</taxon>
        <taxon>organismal metagenomes</taxon>
    </lineage>
</organism>